<dbReference type="PROSITE" id="PS52016">
    <property type="entry name" value="TONB_DEPENDENT_REC_3"/>
    <property type="match status" value="1"/>
</dbReference>
<evidence type="ECO:0000256" key="11">
    <source>
        <dbReference type="RuleBase" id="RU003357"/>
    </source>
</evidence>
<dbReference type="RefSeq" id="WP_127740617.1">
    <property type="nucleotide sequence ID" value="NZ_SACN01000001.1"/>
</dbReference>
<accession>A0A437M5A6</accession>
<dbReference type="PANTHER" id="PTHR30069:SF29">
    <property type="entry name" value="HEMOGLOBIN AND HEMOGLOBIN-HAPTOGLOBIN-BINDING PROTEIN 1-RELATED"/>
    <property type="match status" value="1"/>
</dbReference>
<dbReference type="Gene3D" id="2.170.130.10">
    <property type="entry name" value="TonB-dependent receptor, plug domain"/>
    <property type="match status" value="1"/>
</dbReference>
<dbReference type="Gene3D" id="2.40.170.20">
    <property type="entry name" value="TonB-dependent receptor, beta-barrel domain"/>
    <property type="match status" value="1"/>
</dbReference>
<keyword evidence="6 11" id="KW-0798">TonB box</keyword>
<evidence type="ECO:0000313" key="15">
    <source>
        <dbReference type="EMBL" id="RVT92725.1"/>
    </source>
</evidence>
<feature type="domain" description="TonB-dependent receptor plug" evidence="14">
    <location>
        <begin position="27"/>
        <end position="138"/>
    </location>
</feature>
<dbReference type="InterPro" id="IPR000531">
    <property type="entry name" value="Beta-barrel_TonB"/>
</dbReference>
<dbReference type="InterPro" id="IPR039426">
    <property type="entry name" value="TonB-dep_rcpt-like"/>
</dbReference>
<dbReference type="PANTHER" id="PTHR30069">
    <property type="entry name" value="TONB-DEPENDENT OUTER MEMBRANE RECEPTOR"/>
    <property type="match status" value="1"/>
</dbReference>
<sequence>MSATLAALLAAQEIVVTGQGLGATKGDAAFDVVSIDRNRIETSASGRMEDILRDAAGFQQFRRSDSRSAHPTSQGATLRGLGGNASTRALVLLDGVPMVDPFGGWIGWAALDPARIGHIRVTRGGGTGASGPGALAGTIELTSARPDQIGPVSASIAYGSRDSIDADATVGLKLAGGYAILSAGHAQGDGFIPIIEQQRGIVDRAARYRQSRASARAVMSLGETTELQANGSVLVDRRDRGLPGTGNGNLAVDSSLRLVGRGDWAWEAASWLQLREFSSGFAAANAVRTTVNRSLDQYRVPATGYGGRFEIRPPLGDQLTLRLGGDARRVTGRTQETVLATGVDRRAGGRQDVLGAFADASFEADPKLVLTASGRFDHWSIDHGYISEFSPVTGLPTANGRPFADRSGDETTARGGIAWSPLGALTVRGAAYTGWRLPTLNELYRPFRAGNDSTQANAALQPERVKGIDGGFDFHPLPGWRMGVTVFENRLEDAIANVTVAANTRQRQNLDAIRSRGIELDAEASWREWHGMISWSHTSAKVRGKGAALALDGMRPAQTPRDQGSATLEWRRAGFRAATTVRYVGKQFEDDLNRLTLDDAVTVDAVIGVPIGRGFTAELRAENLGNARIEATRSTDGLIERATPRTLWFALRYAAR</sequence>
<evidence type="ECO:0000256" key="9">
    <source>
        <dbReference type="ARBA" id="ARBA00023237"/>
    </source>
</evidence>
<evidence type="ECO:0000256" key="8">
    <source>
        <dbReference type="ARBA" id="ARBA00023170"/>
    </source>
</evidence>
<keyword evidence="3 10" id="KW-1134">Transmembrane beta strand</keyword>
<evidence type="ECO:0000256" key="1">
    <source>
        <dbReference type="ARBA" id="ARBA00004571"/>
    </source>
</evidence>
<dbReference type="SUPFAM" id="SSF56935">
    <property type="entry name" value="Porins"/>
    <property type="match status" value="1"/>
</dbReference>
<evidence type="ECO:0000256" key="7">
    <source>
        <dbReference type="ARBA" id="ARBA00023136"/>
    </source>
</evidence>
<dbReference type="Pfam" id="PF07715">
    <property type="entry name" value="Plug"/>
    <property type="match status" value="1"/>
</dbReference>
<dbReference type="AlphaFoldDB" id="A0A437M5A6"/>
<dbReference type="Proteomes" id="UP000282971">
    <property type="component" value="Unassembled WGS sequence"/>
</dbReference>
<dbReference type="GO" id="GO:0015344">
    <property type="term" value="F:siderophore uptake transmembrane transporter activity"/>
    <property type="evidence" value="ECO:0007669"/>
    <property type="project" value="TreeGrafter"/>
</dbReference>
<keyword evidence="2 10" id="KW-0813">Transport</keyword>
<reference evidence="15 16" key="1">
    <citation type="submission" date="2019-01" db="EMBL/GenBank/DDBJ databases">
        <authorList>
            <person name="Chen W.-M."/>
        </authorList>
    </citation>
    <scope>NUCLEOTIDE SEQUENCE [LARGE SCALE GENOMIC DNA]</scope>
    <source>
        <strain evidence="15 16">CCP-7</strain>
    </source>
</reference>
<gene>
    <name evidence="15" type="ORF">EOD43_02040</name>
</gene>
<evidence type="ECO:0000259" key="13">
    <source>
        <dbReference type="Pfam" id="PF00593"/>
    </source>
</evidence>
<name>A0A437M5A6_9SPHN</name>
<keyword evidence="16" id="KW-1185">Reference proteome</keyword>
<feature type="region of interest" description="Disordered" evidence="12">
    <location>
        <begin position="62"/>
        <end position="81"/>
    </location>
</feature>
<dbReference type="OrthoDB" id="7374174at2"/>
<evidence type="ECO:0000256" key="2">
    <source>
        <dbReference type="ARBA" id="ARBA00022448"/>
    </source>
</evidence>
<dbReference type="EMBL" id="SACN01000001">
    <property type="protein sequence ID" value="RVT92725.1"/>
    <property type="molecule type" value="Genomic_DNA"/>
</dbReference>
<dbReference type="InterPro" id="IPR036942">
    <property type="entry name" value="Beta-barrel_TonB_sf"/>
</dbReference>
<proteinExistence type="inferred from homology"/>
<keyword evidence="9 10" id="KW-0998">Cell outer membrane</keyword>
<keyword evidence="7 10" id="KW-0472">Membrane</keyword>
<evidence type="ECO:0000313" key="16">
    <source>
        <dbReference type="Proteomes" id="UP000282971"/>
    </source>
</evidence>
<comment type="caution">
    <text evidence="15">The sequence shown here is derived from an EMBL/GenBank/DDBJ whole genome shotgun (WGS) entry which is preliminary data.</text>
</comment>
<evidence type="ECO:0000256" key="6">
    <source>
        <dbReference type="ARBA" id="ARBA00023077"/>
    </source>
</evidence>
<evidence type="ECO:0000256" key="4">
    <source>
        <dbReference type="ARBA" id="ARBA00022692"/>
    </source>
</evidence>
<dbReference type="CDD" id="cd01347">
    <property type="entry name" value="ligand_gated_channel"/>
    <property type="match status" value="1"/>
</dbReference>
<comment type="subcellular location">
    <subcellularLocation>
        <location evidence="1 10">Cell outer membrane</location>
        <topology evidence="1 10">Multi-pass membrane protein</topology>
    </subcellularLocation>
</comment>
<evidence type="ECO:0000256" key="12">
    <source>
        <dbReference type="SAM" id="MobiDB-lite"/>
    </source>
</evidence>
<keyword evidence="5" id="KW-0732">Signal</keyword>
<dbReference type="Pfam" id="PF00593">
    <property type="entry name" value="TonB_dep_Rec_b-barrel"/>
    <property type="match status" value="1"/>
</dbReference>
<dbReference type="GO" id="GO:0044718">
    <property type="term" value="P:siderophore transmembrane transport"/>
    <property type="evidence" value="ECO:0007669"/>
    <property type="project" value="TreeGrafter"/>
</dbReference>
<keyword evidence="4 10" id="KW-0812">Transmembrane</keyword>
<dbReference type="InterPro" id="IPR037066">
    <property type="entry name" value="Plug_dom_sf"/>
</dbReference>
<dbReference type="GO" id="GO:0009279">
    <property type="term" value="C:cell outer membrane"/>
    <property type="evidence" value="ECO:0007669"/>
    <property type="project" value="UniProtKB-SubCell"/>
</dbReference>
<evidence type="ECO:0000259" key="14">
    <source>
        <dbReference type="Pfam" id="PF07715"/>
    </source>
</evidence>
<evidence type="ECO:0000256" key="5">
    <source>
        <dbReference type="ARBA" id="ARBA00022729"/>
    </source>
</evidence>
<evidence type="ECO:0000256" key="10">
    <source>
        <dbReference type="PROSITE-ProRule" id="PRU01360"/>
    </source>
</evidence>
<keyword evidence="8 15" id="KW-0675">Receptor</keyword>
<protein>
    <submittedName>
        <fullName evidence="15">TonB-dependent receptor</fullName>
    </submittedName>
</protein>
<organism evidence="15 16">
    <name type="scientific">Sphingomonas crocodyli</name>
    <dbReference type="NCBI Taxonomy" id="1979270"/>
    <lineage>
        <taxon>Bacteria</taxon>
        <taxon>Pseudomonadati</taxon>
        <taxon>Pseudomonadota</taxon>
        <taxon>Alphaproteobacteria</taxon>
        <taxon>Sphingomonadales</taxon>
        <taxon>Sphingomonadaceae</taxon>
        <taxon>Sphingomonas</taxon>
    </lineage>
</organism>
<comment type="similarity">
    <text evidence="10 11">Belongs to the TonB-dependent receptor family.</text>
</comment>
<evidence type="ECO:0000256" key="3">
    <source>
        <dbReference type="ARBA" id="ARBA00022452"/>
    </source>
</evidence>
<feature type="domain" description="TonB-dependent receptor-like beta-barrel" evidence="13">
    <location>
        <begin position="242"/>
        <end position="624"/>
    </location>
</feature>
<dbReference type="InterPro" id="IPR012910">
    <property type="entry name" value="Plug_dom"/>
</dbReference>